<name>T1DFU0_9DIPT</name>
<accession>T1DFU0</accession>
<feature type="compositionally biased region" description="Basic residues" evidence="1">
    <location>
        <begin position="25"/>
        <end position="36"/>
    </location>
</feature>
<keyword evidence="2" id="KW-0732">Signal</keyword>
<proteinExistence type="evidence at transcript level"/>
<evidence type="ECO:0000313" key="3">
    <source>
        <dbReference type="EMBL" id="JAA94415.1"/>
    </source>
</evidence>
<evidence type="ECO:0000256" key="2">
    <source>
        <dbReference type="SAM" id="SignalP"/>
    </source>
</evidence>
<feature type="region of interest" description="Disordered" evidence="1">
    <location>
        <begin position="25"/>
        <end position="56"/>
    </location>
</feature>
<feature type="signal peptide" evidence="2">
    <location>
        <begin position="1"/>
        <end position="19"/>
    </location>
</feature>
<reference evidence="3" key="1">
    <citation type="journal article" date="2013" name="BMC Genomics">
        <title>A deep insight into the sialotranscriptome of the mosquito, Psorophora albipes.</title>
        <authorList>
            <person name="Chagas A.C."/>
            <person name="Calvo E."/>
            <person name="Rios-Velasquez C.M."/>
            <person name="Pessoa F.A."/>
            <person name="Medeiros J.F."/>
            <person name="Ribeiro J.M."/>
        </authorList>
    </citation>
    <scope>NUCLEOTIDE SEQUENCE</scope>
</reference>
<protein>
    <submittedName>
        <fullName evidence="3">Putative hhh secreted protein</fullName>
    </submittedName>
</protein>
<dbReference type="AlphaFoldDB" id="T1DFU0"/>
<dbReference type="EMBL" id="GALA01000437">
    <property type="protein sequence ID" value="JAA94415.1"/>
    <property type="molecule type" value="mRNA"/>
</dbReference>
<evidence type="ECO:0000256" key="1">
    <source>
        <dbReference type="SAM" id="MobiDB-lite"/>
    </source>
</evidence>
<sequence length="91" mass="10280">MKFLLVAFLVTIAALVAIAFPHHNGTSHHHHHHHHPGGQQNGTDAGAPTGEQVNRTFQNEFRFRPPFYDPWSPPIFYLNKPVIEDPVPDVI</sequence>
<organism evidence="3">
    <name type="scientific">Psorophora albipes</name>
    <dbReference type="NCBI Taxonomy" id="869069"/>
    <lineage>
        <taxon>Eukaryota</taxon>
        <taxon>Metazoa</taxon>
        <taxon>Ecdysozoa</taxon>
        <taxon>Arthropoda</taxon>
        <taxon>Hexapoda</taxon>
        <taxon>Insecta</taxon>
        <taxon>Pterygota</taxon>
        <taxon>Neoptera</taxon>
        <taxon>Endopterygota</taxon>
        <taxon>Diptera</taxon>
        <taxon>Nematocera</taxon>
        <taxon>Culicoidea</taxon>
        <taxon>Culicidae</taxon>
        <taxon>Culicinae</taxon>
        <taxon>Aedini</taxon>
        <taxon>Psorophora</taxon>
    </lineage>
</organism>
<feature type="chain" id="PRO_5004574696" evidence="2">
    <location>
        <begin position="20"/>
        <end position="91"/>
    </location>
</feature>